<gene>
    <name evidence="3" type="ORF">F1735_31840</name>
</gene>
<dbReference type="SUPFAM" id="SSF63829">
    <property type="entry name" value="Calcium-dependent phosphotriesterase"/>
    <property type="match status" value="1"/>
</dbReference>
<dbReference type="PANTHER" id="PTHR47572">
    <property type="entry name" value="LIPOPROTEIN-RELATED"/>
    <property type="match status" value="1"/>
</dbReference>
<dbReference type="Gene3D" id="2.120.10.30">
    <property type="entry name" value="TolB, C-terminal domain"/>
    <property type="match status" value="1"/>
</dbReference>
<dbReference type="Proteomes" id="UP000610594">
    <property type="component" value="Unassembled WGS sequence"/>
</dbReference>
<dbReference type="RefSeq" id="WP_222853141.1">
    <property type="nucleotide sequence ID" value="NZ_WHJF01000176.1"/>
</dbReference>
<dbReference type="PRINTS" id="PR01790">
    <property type="entry name" value="SMP30FAMILY"/>
</dbReference>
<evidence type="ECO:0000259" key="2">
    <source>
        <dbReference type="Pfam" id="PF08450"/>
    </source>
</evidence>
<dbReference type="InterPro" id="IPR011042">
    <property type="entry name" value="6-blade_b-propeller_TolB-like"/>
</dbReference>
<evidence type="ECO:0000256" key="1">
    <source>
        <dbReference type="SAM" id="SignalP"/>
    </source>
</evidence>
<name>A0ABX0N2G9_9BURK</name>
<dbReference type="InterPro" id="IPR013658">
    <property type="entry name" value="SGL"/>
</dbReference>
<dbReference type="InterPro" id="IPR005511">
    <property type="entry name" value="SMP-30"/>
</dbReference>
<reference evidence="3 4" key="1">
    <citation type="submission" date="2019-10" db="EMBL/GenBank/DDBJ databases">
        <title>Taxonomy of Antarctic Massilia spp.: description of Massilia rubra sp. nov., Massilia aquatica sp. nov., Massilia mucilaginosa sp. nov., Massilia frigida sp. nov. isolated from streams, lakes and regoliths.</title>
        <authorList>
            <person name="Holochova P."/>
            <person name="Sedlacek I."/>
            <person name="Kralova S."/>
            <person name="Maslanova I."/>
            <person name="Busse H.-J."/>
            <person name="Stankova E."/>
            <person name="Vrbovska V."/>
            <person name="Kovarovic V."/>
            <person name="Bartak M."/>
            <person name="Svec P."/>
            <person name="Pantucek R."/>
        </authorList>
    </citation>
    <scope>NUCLEOTIDE SEQUENCE [LARGE SCALE GENOMIC DNA]</scope>
    <source>
        <strain evidence="3 4">CCM 8694</strain>
    </source>
</reference>
<dbReference type="PANTHER" id="PTHR47572:SF5">
    <property type="entry name" value="BLR2277 PROTEIN"/>
    <property type="match status" value="1"/>
</dbReference>
<accession>A0ABX0N2G9</accession>
<feature type="domain" description="SMP-30/Gluconolactonase/LRE-like region" evidence="2">
    <location>
        <begin position="70"/>
        <end position="285"/>
    </location>
</feature>
<protein>
    <submittedName>
        <fullName evidence="3">SMP-30/gluconolactonase/LRE family protein</fullName>
    </submittedName>
</protein>
<feature type="chain" id="PRO_5045224465" evidence="1">
    <location>
        <begin position="24"/>
        <end position="315"/>
    </location>
</feature>
<organism evidence="3 4">
    <name type="scientific">Massilia genomosp. 1</name>
    <dbReference type="NCBI Taxonomy" id="2609280"/>
    <lineage>
        <taxon>Bacteria</taxon>
        <taxon>Pseudomonadati</taxon>
        <taxon>Pseudomonadota</taxon>
        <taxon>Betaproteobacteria</taxon>
        <taxon>Burkholderiales</taxon>
        <taxon>Oxalobacteraceae</taxon>
        <taxon>Telluria group</taxon>
        <taxon>Massilia</taxon>
    </lineage>
</organism>
<feature type="signal peptide" evidence="1">
    <location>
        <begin position="1"/>
        <end position="23"/>
    </location>
</feature>
<evidence type="ECO:0000313" key="4">
    <source>
        <dbReference type="Proteomes" id="UP000610594"/>
    </source>
</evidence>
<evidence type="ECO:0000313" key="3">
    <source>
        <dbReference type="EMBL" id="NHZ66823.1"/>
    </source>
</evidence>
<dbReference type="EMBL" id="WHJF01000176">
    <property type="protein sequence ID" value="NHZ66823.1"/>
    <property type="molecule type" value="Genomic_DNA"/>
</dbReference>
<dbReference type="InterPro" id="IPR051262">
    <property type="entry name" value="SMP-30/CGR1_Lactonase"/>
</dbReference>
<comment type="caution">
    <text evidence="3">The sequence shown here is derived from an EMBL/GenBank/DDBJ whole genome shotgun (WGS) entry which is preliminary data.</text>
</comment>
<keyword evidence="1" id="KW-0732">Signal</keyword>
<proteinExistence type="predicted"/>
<dbReference type="Pfam" id="PF08450">
    <property type="entry name" value="SGL"/>
    <property type="match status" value="1"/>
</dbReference>
<sequence>MMSSTRLACTLALAACQAGTALAAGAPPATLERLHVASALTAPQSFTFGVEGPAVDAAGNVYAANFARQQTIGKVKPNGEAEVFVTLPGASVANGIRFGPDGAMYVADYVEHTIYRIDPASGAIAIHARESAMSQPNDLAITAAGVIYASDPDWKKNSGRVWRIERDGKVTLAADQLGTANGIDVSPDGRTLYVNESVQRVVWAFAIAPDGTLGGKRRIASFADHGLDGMRVDVDGNLYVTRIGKGTVVKLSPEGRTLAEIALPGKKPSNISFGGADGRTAYVTEVEHGQLLQFRVARPGLEWQQRQAGGARAAQ</sequence>
<keyword evidence="4" id="KW-1185">Reference proteome</keyword>